<feature type="domain" description="EF-hand" evidence="3">
    <location>
        <begin position="156"/>
        <end position="191"/>
    </location>
</feature>
<organism evidence="4 5">
    <name type="scientific">Trypanosoma theileri</name>
    <dbReference type="NCBI Taxonomy" id="67003"/>
    <lineage>
        <taxon>Eukaryota</taxon>
        <taxon>Discoba</taxon>
        <taxon>Euglenozoa</taxon>
        <taxon>Kinetoplastea</taxon>
        <taxon>Metakinetoplastina</taxon>
        <taxon>Trypanosomatida</taxon>
        <taxon>Trypanosomatidae</taxon>
        <taxon>Trypanosoma</taxon>
    </lineage>
</organism>
<comment type="caution">
    <text evidence="4">The sequence shown here is derived from an EMBL/GenBank/DDBJ whole genome shotgun (WGS) entry which is preliminary data.</text>
</comment>
<dbReference type="InterPro" id="IPR050230">
    <property type="entry name" value="CALM/Myosin/TropC-like"/>
</dbReference>
<dbReference type="OrthoDB" id="276346at2759"/>
<keyword evidence="1" id="KW-0677">Repeat</keyword>
<evidence type="ECO:0000256" key="1">
    <source>
        <dbReference type="ARBA" id="ARBA00022737"/>
    </source>
</evidence>
<feature type="compositionally biased region" description="Basic and acidic residues" evidence="2">
    <location>
        <begin position="234"/>
        <end position="244"/>
    </location>
</feature>
<dbReference type="GO" id="GO:0016460">
    <property type="term" value="C:myosin II complex"/>
    <property type="evidence" value="ECO:0007669"/>
    <property type="project" value="TreeGrafter"/>
</dbReference>
<dbReference type="EMBL" id="NBCO01000003">
    <property type="protein sequence ID" value="ORC92761.1"/>
    <property type="molecule type" value="Genomic_DNA"/>
</dbReference>
<dbReference type="VEuPathDB" id="TriTrypDB:TM35_000035140"/>
<gene>
    <name evidence="4" type="ORF">TM35_000035140</name>
</gene>
<proteinExistence type="predicted"/>
<dbReference type="GO" id="GO:0005509">
    <property type="term" value="F:calcium ion binding"/>
    <property type="evidence" value="ECO:0007669"/>
    <property type="project" value="InterPro"/>
</dbReference>
<evidence type="ECO:0000313" key="4">
    <source>
        <dbReference type="EMBL" id="ORC92761.1"/>
    </source>
</evidence>
<sequence length="260" mass="30088">MEERTRRPPSVLTSEVYNEAETIFAMLENKEKLVSFLDCMTLLRGMGMNPTQDDMDHLRARMADPILRLEQWRREEELKREKERRREEMREKRRASSAFVQRKPRKSVVERALEVQAAEGQAPQQPVKIVPVEEIKNIDWNIFISCAEEIYRDAATEQKDVWAALKVFDKENTGEMSIDDLIRIVTTNGESVLNPAEAQQLRSLLPQKCSLAEIAARMQGTYVQPTKEELEREALEEMERRRQQEAAAAKATSDDSLPLL</sequence>
<evidence type="ECO:0000313" key="5">
    <source>
        <dbReference type="Proteomes" id="UP000192257"/>
    </source>
</evidence>
<dbReference type="SUPFAM" id="SSF47473">
    <property type="entry name" value="EF-hand"/>
    <property type="match status" value="1"/>
</dbReference>
<evidence type="ECO:0000256" key="2">
    <source>
        <dbReference type="SAM" id="MobiDB-lite"/>
    </source>
</evidence>
<dbReference type="PANTHER" id="PTHR23048">
    <property type="entry name" value="MYOSIN LIGHT CHAIN 1, 3"/>
    <property type="match status" value="1"/>
</dbReference>
<dbReference type="AlphaFoldDB" id="A0A1X0P7F4"/>
<keyword evidence="5" id="KW-1185">Reference proteome</keyword>
<dbReference type="PROSITE" id="PS50222">
    <property type="entry name" value="EF_HAND_2"/>
    <property type="match status" value="1"/>
</dbReference>
<reference evidence="4 5" key="1">
    <citation type="submission" date="2017-03" db="EMBL/GenBank/DDBJ databases">
        <title>An alternative strategy for trypanosome survival in the mammalian bloodstream revealed through genome and transcriptome analysis of the ubiquitous bovine parasite Trypanosoma (Megatrypanum) theileri.</title>
        <authorList>
            <person name="Kelly S."/>
            <person name="Ivens A."/>
            <person name="Mott A."/>
            <person name="O'Neill E."/>
            <person name="Emms D."/>
            <person name="Macleod O."/>
            <person name="Voorheis P."/>
            <person name="Matthews J."/>
            <person name="Matthews K."/>
            <person name="Carrington M."/>
        </authorList>
    </citation>
    <scope>NUCLEOTIDE SEQUENCE [LARGE SCALE GENOMIC DNA]</scope>
    <source>
        <strain evidence="4">Edinburgh</strain>
    </source>
</reference>
<accession>A0A1X0P7F4</accession>
<feature type="compositionally biased region" description="Basic and acidic residues" evidence="2">
    <location>
        <begin position="78"/>
        <end position="91"/>
    </location>
</feature>
<dbReference type="InterPro" id="IPR011992">
    <property type="entry name" value="EF-hand-dom_pair"/>
</dbReference>
<feature type="region of interest" description="Disordered" evidence="2">
    <location>
        <begin position="234"/>
        <end position="260"/>
    </location>
</feature>
<dbReference type="InterPro" id="IPR002048">
    <property type="entry name" value="EF_hand_dom"/>
</dbReference>
<dbReference type="Proteomes" id="UP000192257">
    <property type="component" value="Unassembled WGS sequence"/>
</dbReference>
<dbReference type="GeneID" id="39982061"/>
<feature type="region of interest" description="Disordered" evidence="2">
    <location>
        <begin position="78"/>
        <end position="102"/>
    </location>
</feature>
<dbReference type="Gene3D" id="1.10.238.10">
    <property type="entry name" value="EF-hand"/>
    <property type="match status" value="1"/>
</dbReference>
<evidence type="ECO:0000259" key="3">
    <source>
        <dbReference type="PROSITE" id="PS50222"/>
    </source>
</evidence>
<name>A0A1X0P7F4_9TRYP</name>
<dbReference type="RefSeq" id="XP_028886827.1">
    <property type="nucleotide sequence ID" value="XM_029022281.1"/>
</dbReference>
<dbReference type="PANTHER" id="PTHR23048:SF0">
    <property type="entry name" value="CALMODULIN LIKE 3"/>
    <property type="match status" value="1"/>
</dbReference>
<protein>
    <submittedName>
        <fullName evidence="4">Calmodulin</fullName>
    </submittedName>
</protein>